<proteinExistence type="predicted"/>
<dbReference type="RefSeq" id="WP_345935389.1">
    <property type="nucleotide sequence ID" value="NZ_JBBKTV010000011.1"/>
</dbReference>
<dbReference type="Pfam" id="PF06041">
    <property type="entry name" value="DUF924"/>
    <property type="match status" value="1"/>
</dbReference>
<dbReference type="InterPro" id="IPR010323">
    <property type="entry name" value="DUF924"/>
</dbReference>
<name>A0ABU9YN90_9PROT</name>
<organism evidence="1 2">
    <name type="scientific">Tistrella arctica</name>
    <dbReference type="NCBI Taxonomy" id="3133430"/>
    <lineage>
        <taxon>Bacteria</taxon>
        <taxon>Pseudomonadati</taxon>
        <taxon>Pseudomonadota</taxon>
        <taxon>Alphaproteobacteria</taxon>
        <taxon>Geminicoccales</taxon>
        <taxon>Geminicoccaceae</taxon>
        <taxon>Tistrella</taxon>
    </lineage>
</organism>
<dbReference type="EMBL" id="JBBKTW010000006">
    <property type="protein sequence ID" value="MEN2990268.1"/>
    <property type="molecule type" value="Genomic_DNA"/>
</dbReference>
<sequence>MITDIAAALHAEDVAAADPGAAGRVVDFWFGELGPDNWFGAGDALDQTIHDRFARVHAGAIRGVCAGWRVEPYGRLAEILLLDQFSRHIHRGTPRAFAADPMALALAQEAVARGHDQRLPPLHRQFVYLPFMHSESLLVHDQAVALYEALGDANALDFEHRHRDILRRFGRYPHRNAVLGRNTTPDEARFLTEPGSGF</sequence>
<dbReference type="Gene3D" id="1.20.58.320">
    <property type="entry name" value="TPR-like"/>
    <property type="match status" value="1"/>
</dbReference>
<dbReference type="Gene3D" id="1.25.40.10">
    <property type="entry name" value="Tetratricopeptide repeat domain"/>
    <property type="match status" value="1"/>
</dbReference>
<dbReference type="SUPFAM" id="SSF48452">
    <property type="entry name" value="TPR-like"/>
    <property type="match status" value="1"/>
</dbReference>
<gene>
    <name evidence="1" type="ORF">WG926_18290</name>
</gene>
<reference evidence="1 2" key="1">
    <citation type="submission" date="2024-03" db="EMBL/GenBank/DDBJ databases">
        <title>High-quality draft genome sequencing of Tistrella sp. BH-R2-4.</title>
        <authorList>
            <person name="Dong C."/>
        </authorList>
    </citation>
    <scope>NUCLEOTIDE SEQUENCE [LARGE SCALE GENOMIC DNA]</scope>
    <source>
        <strain evidence="1 2">BH-R2-4</strain>
    </source>
</reference>
<keyword evidence="2" id="KW-1185">Reference proteome</keyword>
<accession>A0ABU9YN90</accession>
<comment type="caution">
    <text evidence="1">The sequence shown here is derived from an EMBL/GenBank/DDBJ whole genome shotgun (WGS) entry which is preliminary data.</text>
</comment>
<protein>
    <submittedName>
        <fullName evidence="1">DUF924 family protein</fullName>
    </submittedName>
</protein>
<evidence type="ECO:0000313" key="2">
    <source>
        <dbReference type="Proteomes" id="UP001413721"/>
    </source>
</evidence>
<evidence type="ECO:0000313" key="1">
    <source>
        <dbReference type="EMBL" id="MEN2990268.1"/>
    </source>
</evidence>
<dbReference type="Proteomes" id="UP001413721">
    <property type="component" value="Unassembled WGS sequence"/>
</dbReference>
<dbReference type="InterPro" id="IPR011990">
    <property type="entry name" value="TPR-like_helical_dom_sf"/>
</dbReference>